<dbReference type="OrthoDB" id="8874570at2"/>
<dbReference type="EMBL" id="FMSV02000548">
    <property type="protein sequence ID" value="SEH08305.1"/>
    <property type="molecule type" value="Genomic_DNA"/>
</dbReference>
<reference evidence="9 10" key="1">
    <citation type="submission" date="2016-10" db="EMBL/GenBank/DDBJ databases">
        <authorList>
            <person name="de Groot N.N."/>
        </authorList>
    </citation>
    <scope>NUCLEOTIDE SEQUENCE [LARGE SCALE GENOMIC DNA]</scope>
    <source>
        <strain evidence="9">MBHS1</strain>
    </source>
</reference>
<dbReference type="PROSITE" id="PS50110">
    <property type="entry name" value="RESPONSE_REGULATORY"/>
    <property type="match status" value="1"/>
</dbReference>
<accession>A0A1H6FGZ3</accession>
<organism evidence="9 10">
    <name type="scientific">Candidatus Venteria ishoeyi</name>
    <dbReference type="NCBI Taxonomy" id="1899563"/>
    <lineage>
        <taxon>Bacteria</taxon>
        <taxon>Pseudomonadati</taxon>
        <taxon>Pseudomonadota</taxon>
        <taxon>Gammaproteobacteria</taxon>
        <taxon>Thiotrichales</taxon>
        <taxon>Thiotrichaceae</taxon>
        <taxon>Venteria</taxon>
    </lineage>
</organism>
<sequence length="363" mass="41134">MKLLIAEDAATSRMMLEEWVKEWGYEPVIAEDGAMAWDYLNQSPIETIPRLLLVDWMMPNMDGLELCQHIKNHEKFPFIYVILLTSKNAKEDIITGLDAGADDFLSKPIQPEELRSRLNVGNRILGYQQQLLELDEQKNKFLGMAAHDLRNPLSSIMGFSLLLLDTPLEESSRREFLNIIHKASREMLVTVNELLDISVIESGQFDLRLEQQDIAQLLQDHIHLNSLNAQQKNIQIQQQGIESLTMRCDPQRLGQVIDNLLINALKFSPKDSCIIVSLEQFANMIEVSVQDEGPGIPEEEQKYLFGEFATLKHQDVDQDAGHDKRTGLGLAIVKKILAAHQGHVGVASKSGHGSRFYFRLPLD</sequence>
<dbReference type="PANTHER" id="PTHR43547:SF2">
    <property type="entry name" value="HYBRID SIGNAL TRANSDUCTION HISTIDINE KINASE C"/>
    <property type="match status" value="1"/>
</dbReference>
<dbReference type="FunFam" id="3.30.565.10:FF:000006">
    <property type="entry name" value="Sensor histidine kinase WalK"/>
    <property type="match status" value="1"/>
</dbReference>
<dbReference type="AlphaFoldDB" id="A0A1H6FGZ3"/>
<dbReference type="InterPro" id="IPR036890">
    <property type="entry name" value="HATPase_C_sf"/>
</dbReference>
<dbReference type="PRINTS" id="PR00344">
    <property type="entry name" value="BCTRLSENSOR"/>
</dbReference>
<dbReference type="GO" id="GO:0000155">
    <property type="term" value="F:phosphorelay sensor kinase activity"/>
    <property type="evidence" value="ECO:0007669"/>
    <property type="project" value="InterPro"/>
</dbReference>
<evidence type="ECO:0000256" key="2">
    <source>
        <dbReference type="ARBA" id="ARBA00012438"/>
    </source>
</evidence>
<dbReference type="CDD" id="cd00075">
    <property type="entry name" value="HATPase"/>
    <property type="match status" value="1"/>
</dbReference>
<dbReference type="InterPro" id="IPR001789">
    <property type="entry name" value="Sig_transdc_resp-reg_receiver"/>
</dbReference>
<evidence type="ECO:0000256" key="4">
    <source>
        <dbReference type="ARBA" id="ARBA00022679"/>
    </source>
</evidence>
<name>A0A1H6FGZ3_9GAMM</name>
<proteinExistence type="predicted"/>
<dbReference type="Proteomes" id="UP000236724">
    <property type="component" value="Unassembled WGS sequence"/>
</dbReference>
<dbReference type="CDD" id="cd00082">
    <property type="entry name" value="HisKA"/>
    <property type="match status" value="1"/>
</dbReference>
<dbReference type="Gene3D" id="3.30.565.10">
    <property type="entry name" value="Histidine kinase-like ATPase, C-terminal domain"/>
    <property type="match status" value="1"/>
</dbReference>
<gene>
    <name evidence="9" type="primary">evgS_4</name>
    <name evidence="9" type="ORF">MBHS_04196</name>
</gene>
<evidence type="ECO:0000313" key="9">
    <source>
        <dbReference type="EMBL" id="SEH08305.1"/>
    </source>
</evidence>
<dbReference type="InterPro" id="IPR003661">
    <property type="entry name" value="HisK_dim/P_dom"/>
</dbReference>
<comment type="catalytic activity">
    <reaction evidence="1">
        <text>ATP + protein L-histidine = ADP + protein N-phospho-L-histidine.</text>
        <dbReference type="EC" id="2.7.13.3"/>
    </reaction>
</comment>
<evidence type="ECO:0000259" key="7">
    <source>
        <dbReference type="PROSITE" id="PS50109"/>
    </source>
</evidence>
<dbReference type="Pfam" id="PF00072">
    <property type="entry name" value="Response_reg"/>
    <property type="match status" value="1"/>
</dbReference>
<dbReference type="SMART" id="SM00448">
    <property type="entry name" value="REC"/>
    <property type="match status" value="1"/>
</dbReference>
<dbReference type="Gene3D" id="1.10.287.130">
    <property type="match status" value="1"/>
</dbReference>
<keyword evidence="5" id="KW-0418">Kinase</keyword>
<dbReference type="Pfam" id="PF00512">
    <property type="entry name" value="HisKA"/>
    <property type="match status" value="1"/>
</dbReference>
<dbReference type="SMART" id="SM00388">
    <property type="entry name" value="HisKA"/>
    <property type="match status" value="1"/>
</dbReference>
<dbReference type="PANTHER" id="PTHR43547">
    <property type="entry name" value="TWO-COMPONENT HISTIDINE KINASE"/>
    <property type="match status" value="1"/>
</dbReference>
<dbReference type="PROSITE" id="PS50109">
    <property type="entry name" value="HIS_KIN"/>
    <property type="match status" value="1"/>
</dbReference>
<dbReference type="EC" id="2.7.13.3" evidence="2"/>
<evidence type="ECO:0000313" key="10">
    <source>
        <dbReference type="Proteomes" id="UP000236724"/>
    </source>
</evidence>
<evidence type="ECO:0000256" key="6">
    <source>
        <dbReference type="PROSITE-ProRule" id="PRU00169"/>
    </source>
</evidence>
<dbReference type="Gene3D" id="3.40.50.2300">
    <property type="match status" value="1"/>
</dbReference>
<evidence type="ECO:0000259" key="8">
    <source>
        <dbReference type="PROSITE" id="PS50110"/>
    </source>
</evidence>
<evidence type="ECO:0000256" key="1">
    <source>
        <dbReference type="ARBA" id="ARBA00000085"/>
    </source>
</evidence>
<keyword evidence="3 6" id="KW-0597">Phosphoprotein</keyword>
<dbReference type="SUPFAM" id="SSF52172">
    <property type="entry name" value="CheY-like"/>
    <property type="match status" value="1"/>
</dbReference>
<dbReference type="InterPro" id="IPR005467">
    <property type="entry name" value="His_kinase_dom"/>
</dbReference>
<dbReference type="CDD" id="cd17574">
    <property type="entry name" value="REC_OmpR"/>
    <property type="match status" value="1"/>
</dbReference>
<feature type="domain" description="Histidine kinase" evidence="7">
    <location>
        <begin position="144"/>
        <end position="363"/>
    </location>
</feature>
<evidence type="ECO:0000256" key="3">
    <source>
        <dbReference type="ARBA" id="ARBA00022553"/>
    </source>
</evidence>
<evidence type="ECO:0000256" key="5">
    <source>
        <dbReference type="ARBA" id="ARBA00022777"/>
    </source>
</evidence>
<dbReference type="SUPFAM" id="SSF55874">
    <property type="entry name" value="ATPase domain of HSP90 chaperone/DNA topoisomerase II/histidine kinase"/>
    <property type="match status" value="1"/>
</dbReference>
<dbReference type="InterPro" id="IPR003594">
    <property type="entry name" value="HATPase_dom"/>
</dbReference>
<dbReference type="InterPro" id="IPR011006">
    <property type="entry name" value="CheY-like_superfamily"/>
</dbReference>
<dbReference type="InterPro" id="IPR004358">
    <property type="entry name" value="Sig_transdc_His_kin-like_C"/>
</dbReference>
<dbReference type="GO" id="GO:0005886">
    <property type="term" value="C:plasma membrane"/>
    <property type="evidence" value="ECO:0007669"/>
    <property type="project" value="UniProtKB-ARBA"/>
</dbReference>
<protein>
    <recommendedName>
        <fullName evidence="2">histidine kinase</fullName>
        <ecNumber evidence="2">2.7.13.3</ecNumber>
    </recommendedName>
</protein>
<feature type="modified residue" description="4-aspartylphosphate" evidence="6">
    <location>
        <position position="55"/>
    </location>
</feature>
<feature type="domain" description="Response regulatory" evidence="8">
    <location>
        <begin position="2"/>
        <end position="122"/>
    </location>
</feature>
<dbReference type="SMART" id="SM00387">
    <property type="entry name" value="HATPase_c"/>
    <property type="match status" value="1"/>
</dbReference>
<dbReference type="Pfam" id="PF02518">
    <property type="entry name" value="HATPase_c"/>
    <property type="match status" value="1"/>
</dbReference>
<keyword evidence="4 9" id="KW-0808">Transferase</keyword>
<keyword evidence="10" id="KW-1185">Reference proteome</keyword>
<dbReference type="RefSeq" id="WP_103921858.1">
    <property type="nucleotide sequence ID" value="NZ_FMSV02000548.1"/>
</dbReference>